<evidence type="ECO:0000313" key="1">
    <source>
        <dbReference type="Proteomes" id="UP000095286"/>
    </source>
</evidence>
<reference evidence="2" key="1">
    <citation type="submission" date="2016-11" db="UniProtKB">
        <authorList>
            <consortium name="WormBaseParasite"/>
        </authorList>
    </citation>
    <scope>IDENTIFICATION</scope>
    <source>
        <strain evidence="2">KR3021</strain>
    </source>
</reference>
<organism evidence="1 2">
    <name type="scientific">Rhabditophanes sp. KR3021</name>
    <dbReference type="NCBI Taxonomy" id="114890"/>
    <lineage>
        <taxon>Eukaryota</taxon>
        <taxon>Metazoa</taxon>
        <taxon>Ecdysozoa</taxon>
        <taxon>Nematoda</taxon>
        <taxon>Chromadorea</taxon>
        <taxon>Rhabditida</taxon>
        <taxon>Tylenchina</taxon>
        <taxon>Panagrolaimomorpha</taxon>
        <taxon>Strongyloidoidea</taxon>
        <taxon>Alloionematidae</taxon>
        <taxon>Rhabditophanes</taxon>
    </lineage>
</organism>
<protein>
    <submittedName>
        <fullName evidence="2">Protein kinase domain-containing protein</fullName>
    </submittedName>
</protein>
<dbReference type="WBParaSite" id="RSKR_0000049800.1">
    <property type="protein sequence ID" value="RSKR_0000049800.1"/>
    <property type="gene ID" value="RSKR_0000049800"/>
</dbReference>
<accession>A0AC35TH78</accession>
<sequence>MARNPLTINTSAKCSDQRMFEYLLPNCTLKETFESLSKDIIKYSENDFPNFGAEIASPFQGGRFSNIFEVTLSDKTKYALKLYKTSDECRFNFLNDLHCLKLFRHQHIVSMKGYFQNNSNGILLELLERDNLRDIINDKKLIENKLKTQWCAQIASGLAYIHSISYCHSDIKPENICFTPQFREVKICDFGSAINETDTKTSNCGSSYYRAPELFKGQPFTDKCDVYSFSITMWELFTYKIPYPNLSADELFWAIASGISSLELNDSNIPDIIKNILEVCLSSEAAKRLTAAQLQLHLSNLSSQD</sequence>
<evidence type="ECO:0000313" key="2">
    <source>
        <dbReference type="WBParaSite" id="RSKR_0000049800.1"/>
    </source>
</evidence>
<name>A0AC35TH78_9BILA</name>
<dbReference type="Proteomes" id="UP000095286">
    <property type="component" value="Unplaced"/>
</dbReference>
<proteinExistence type="predicted"/>